<dbReference type="SUPFAM" id="SSF53474">
    <property type="entry name" value="alpha/beta-Hydrolases"/>
    <property type="match status" value="1"/>
</dbReference>
<dbReference type="Pfam" id="PF12697">
    <property type="entry name" value="Abhydrolase_6"/>
    <property type="match status" value="1"/>
</dbReference>
<evidence type="ECO:0000313" key="4">
    <source>
        <dbReference type="EMBL" id="GJJ13142.1"/>
    </source>
</evidence>
<dbReference type="InterPro" id="IPR000073">
    <property type="entry name" value="AB_hydrolase_1"/>
</dbReference>
<dbReference type="PRINTS" id="PR00412">
    <property type="entry name" value="EPOXHYDRLASE"/>
</dbReference>
<keyword evidence="1" id="KW-0378">Hydrolase</keyword>
<dbReference type="EMBL" id="BPWL01000008">
    <property type="protein sequence ID" value="GJJ13142.1"/>
    <property type="molecule type" value="Genomic_DNA"/>
</dbReference>
<dbReference type="InterPro" id="IPR029058">
    <property type="entry name" value="AB_hydrolase_fold"/>
</dbReference>
<evidence type="ECO:0000259" key="3">
    <source>
        <dbReference type="Pfam" id="PF12697"/>
    </source>
</evidence>
<comment type="similarity">
    <text evidence="2">Belongs to the AB hydrolase superfamily. Epoxide hydrolase family.</text>
</comment>
<proteinExistence type="inferred from homology"/>
<dbReference type="Gene3D" id="3.40.50.1820">
    <property type="entry name" value="alpha/beta hydrolase"/>
    <property type="match status" value="1"/>
</dbReference>
<reference evidence="4" key="1">
    <citation type="submission" date="2021-10" db="EMBL/GenBank/DDBJ databases">
        <title>De novo Genome Assembly of Clathrus columnatus (Basidiomycota, Fungi) Using Illumina and Nanopore Sequence Data.</title>
        <authorList>
            <person name="Ogiso-Tanaka E."/>
            <person name="Itagaki H."/>
            <person name="Hosoya T."/>
            <person name="Hosaka K."/>
        </authorList>
    </citation>
    <scope>NUCLEOTIDE SEQUENCE</scope>
    <source>
        <strain evidence="4">MO-923</strain>
    </source>
</reference>
<dbReference type="AlphaFoldDB" id="A0AAV5AEU2"/>
<evidence type="ECO:0000256" key="2">
    <source>
        <dbReference type="ARBA" id="ARBA00038334"/>
    </source>
</evidence>
<evidence type="ECO:0000256" key="1">
    <source>
        <dbReference type="ARBA" id="ARBA00022801"/>
    </source>
</evidence>
<comment type="caution">
    <text evidence="4">The sequence shown here is derived from an EMBL/GenBank/DDBJ whole genome shotgun (WGS) entry which is preliminary data.</text>
</comment>
<dbReference type="GO" id="GO:0016787">
    <property type="term" value="F:hydrolase activity"/>
    <property type="evidence" value="ECO:0007669"/>
    <property type="project" value="UniProtKB-KW"/>
</dbReference>
<keyword evidence="5" id="KW-1185">Reference proteome</keyword>
<gene>
    <name evidence="4" type="ORF">Clacol_007392</name>
</gene>
<dbReference type="InterPro" id="IPR000639">
    <property type="entry name" value="Epox_hydrolase-like"/>
</dbReference>
<accession>A0AAV5AEU2</accession>
<feature type="domain" description="AB hydrolase-1" evidence="3">
    <location>
        <begin position="4"/>
        <end position="189"/>
    </location>
</feature>
<dbReference type="PANTHER" id="PTHR43329">
    <property type="entry name" value="EPOXIDE HYDROLASE"/>
    <property type="match status" value="1"/>
</dbReference>
<sequence length="315" mass="35129">MLPLAHKHDAYVVAPDLRGYGRTTGWDASDTSSFRMFNLVTDVITLVYSLGYNVVECLIGHDFGSRVGAYCALVRPDLFTSTVIMSAPFPGPVSFPPSPSGPNVSQTLSELQQLTPPRKHYAQYFSDPSLVANKDMMSPPQGLHSFFLGYFHMKSADWPGNEPRPLQGWSASELAKLPDYYVMPADKSMPQVVLSSTPSVIPSWLTDEELDVFVAEYTRTTFQGGLNYYNYRILPQPELFAFMNKRVDVPVLFIAGEKDWGMYQAPGEINRMRIACTKMAPGDEGCKVVKGAGHWVQQENPEEVVHIISDFLSKL</sequence>
<organism evidence="4 5">
    <name type="scientific">Clathrus columnatus</name>
    <dbReference type="NCBI Taxonomy" id="1419009"/>
    <lineage>
        <taxon>Eukaryota</taxon>
        <taxon>Fungi</taxon>
        <taxon>Dikarya</taxon>
        <taxon>Basidiomycota</taxon>
        <taxon>Agaricomycotina</taxon>
        <taxon>Agaricomycetes</taxon>
        <taxon>Phallomycetidae</taxon>
        <taxon>Phallales</taxon>
        <taxon>Clathraceae</taxon>
        <taxon>Clathrus</taxon>
    </lineage>
</organism>
<name>A0AAV5AEU2_9AGAM</name>
<dbReference type="Proteomes" id="UP001050691">
    <property type="component" value="Unassembled WGS sequence"/>
</dbReference>
<protein>
    <recommendedName>
        <fullName evidence="3">AB hydrolase-1 domain-containing protein</fullName>
    </recommendedName>
</protein>
<evidence type="ECO:0000313" key="5">
    <source>
        <dbReference type="Proteomes" id="UP001050691"/>
    </source>
</evidence>